<protein>
    <submittedName>
        <fullName evidence="2">Uncharacterized protein</fullName>
    </submittedName>
</protein>
<reference evidence="3" key="1">
    <citation type="journal article" date="2019" name="Nat. Commun.">
        <title>The genome of broomcorn millet.</title>
        <authorList>
            <person name="Zou C."/>
            <person name="Miki D."/>
            <person name="Li D."/>
            <person name="Tang Q."/>
            <person name="Xiao L."/>
            <person name="Rajput S."/>
            <person name="Deng P."/>
            <person name="Jia W."/>
            <person name="Huang R."/>
            <person name="Zhang M."/>
            <person name="Sun Y."/>
            <person name="Hu J."/>
            <person name="Fu X."/>
            <person name="Schnable P.S."/>
            <person name="Li F."/>
            <person name="Zhang H."/>
            <person name="Feng B."/>
            <person name="Zhu X."/>
            <person name="Liu R."/>
            <person name="Schnable J.C."/>
            <person name="Zhu J.-K."/>
            <person name="Zhang H."/>
        </authorList>
    </citation>
    <scope>NUCLEOTIDE SEQUENCE [LARGE SCALE GENOMIC DNA]</scope>
</reference>
<feature type="region of interest" description="Disordered" evidence="1">
    <location>
        <begin position="124"/>
        <end position="146"/>
    </location>
</feature>
<comment type="caution">
    <text evidence="2">The sequence shown here is derived from an EMBL/GenBank/DDBJ whole genome shotgun (WGS) entry which is preliminary data.</text>
</comment>
<organism evidence="2 3">
    <name type="scientific">Panicum miliaceum</name>
    <name type="common">Proso millet</name>
    <name type="synonym">Broomcorn millet</name>
    <dbReference type="NCBI Taxonomy" id="4540"/>
    <lineage>
        <taxon>Eukaryota</taxon>
        <taxon>Viridiplantae</taxon>
        <taxon>Streptophyta</taxon>
        <taxon>Embryophyta</taxon>
        <taxon>Tracheophyta</taxon>
        <taxon>Spermatophyta</taxon>
        <taxon>Magnoliopsida</taxon>
        <taxon>Liliopsida</taxon>
        <taxon>Poales</taxon>
        <taxon>Poaceae</taxon>
        <taxon>PACMAD clade</taxon>
        <taxon>Panicoideae</taxon>
        <taxon>Panicodae</taxon>
        <taxon>Paniceae</taxon>
        <taxon>Panicinae</taxon>
        <taxon>Panicum</taxon>
        <taxon>Panicum sect. Panicum</taxon>
    </lineage>
</organism>
<proteinExistence type="predicted"/>
<keyword evidence="3" id="KW-1185">Reference proteome</keyword>
<evidence type="ECO:0000256" key="1">
    <source>
        <dbReference type="SAM" id="MobiDB-lite"/>
    </source>
</evidence>
<dbReference type="EMBL" id="PQIB02000016">
    <property type="protein sequence ID" value="RLM61322.1"/>
    <property type="molecule type" value="Genomic_DNA"/>
</dbReference>
<dbReference type="Proteomes" id="UP000275267">
    <property type="component" value="Unassembled WGS sequence"/>
</dbReference>
<dbReference type="AlphaFoldDB" id="A0A3L6PRL8"/>
<evidence type="ECO:0000313" key="2">
    <source>
        <dbReference type="EMBL" id="RLM61322.1"/>
    </source>
</evidence>
<evidence type="ECO:0000313" key="3">
    <source>
        <dbReference type="Proteomes" id="UP000275267"/>
    </source>
</evidence>
<feature type="region of interest" description="Disordered" evidence="1">
    <location>
        <begin position="1"/>
        <end position="22"/>
    </location>
</feature>
<name>A0A3L6PRL8_PANMI</name>
<accession>A0A3L6PRL8</accession>
<sequence length="146" mass="15184">MASRPADPSSFARHRHLSSPLPPPATTISHLLFLYRHRSSSATIISLSFSSRSGRSCRLPCGKDNQHRQVRLREAQAGVSTGGCMSAHGPFSDGAHPTSASALAPVHLAAVSKLPLPTVTSSCMSSLPSPPLAQEATAMPGAAPQP</sequence>
<gene>
    <name evidence="2" type="ORF">C2845_PM14G08910</name>
</gene>